<feature type="coiled-coil region" evidence="2">
    <location>
        <begin position="48"/>
        <end position="96"/>
    </location>
</feature>
<keyword evidence="4" id="KW-0812">Transmembrane</keyword>
<organism evidence="6 7">
    <name type="scientific">Vibrio genomosp. F10 str. ZF-129</name>
    <dbReference type="NCBI Taxonomy" id="1187848"/>
    <lineage>
        <taxon>Bacteria</taxon>
        <taxon>Pseudomonadati</taxon>
        <taxon>Pseudomonadota</taxon>
        <taxon>Gammaproteobacteria</taxon>
        <taxon>Vibrionales</taxon>
        <taxon>Vibrionaceae</taxon>
        <taxon>Vibrio</taxon>
    </lineage>
</organism>
<keyword evidence="1 4" id="KW-0472">Membrane</keyword>
<gene>
    <name evidence="6" type="ORF">A1QO_11460</name>
</gene>
<dbReference type="InterPro" id="IPR050330">
    <property type="entry name" value="Bact_OuterMem_StrucFunc"/>
</dbReference>
<evidence type="ECO:0000256" key="3">
    <source>
        <dbReference type="SAM" id="MobiDB-lite"/>
    </source>
</evidence>
<sequence>MIGSKKEETNYFMSISDIMSGLMFIFIIVLAVFVVDFLNASIKHEKIIAELEVDRELQRKINETLKLEEQKIREENKRLQEERAAIKIENSKLQHERNIARGILGDLSENQRLRADLLDNIQSALVKADIAVIVDEEHGIVRLDENAIQFSTGEASLNDLYMKRLMQVGRVMEEILPCYSIAPPKNKHCLPETAGKLDSIFIEGHTDNVPIRGALQNRYFDNWDLSTARANYTFKNLVVDNHYLAEMKNTNDQPIFSVSGYGEGRPLAGHDHQTPTSDARNRRIDFRFIMTPPTVTEAQRALEGNI</sequence>
<evidence type="ECO:0000256" key="2">
    <source>
        <dbReference type="SAM" id="Coils"/>
    </source>
</evidence>
<dbReference type="InterPro" id="IPR036737">
    <property type="entry name" value="OmpA-like_sf"/>
</dbReference>
<feature type="region of interest" description="Disordered" evidence="3">
    <location>
        <begin position="260"/>
        <end position="282"/>
    </location>
</feature>
<dbReference type="STRING" id="1187848.A1QO_11460"/>
<dbReference type="OrthoDB" id="9815217at2"/>
<evidence type="ECO:0000313" key="7">
    <source>
        <dbReference type="Proteomes" id="UP000094741"/>
    </source>
</evidence>
<feature type="domain" description="OmpA-like" evidence="5">
    <location>
        <begin position="137"/>
        <end position="292"/>
    </location>
</feature>
<feature type="compositionally biased region" description="Basic and acidic residues" evidence="3">
    <location>
        <begin position="268"/>
        <end position="282"/>
    </location>
</feature>
<keyword evidence="4" id="KW-1133">Transmembrane helix</keyword>
<dbReference type="InterPro" id="IPR006665">
    <property type="entry name" value="OmpA-like"/>
</dbReference>
<proteinExistence type="predicted"/>
<evidence type="ECO:0000256" key="1">
    <source>
        <dbReference type="PROSITE-ProRule" id="PRU00473"/>
    </source>
</evidence>
<name>A0A1E5BCI8_9VIBR</name>
<dbReference type="eggNOG" id="COG1360">
    <property type="taxonomic scope" value="Bacteria"/>
</dbReference>
<protein>
    <recommendedName>
        <fullName evidence="5">OmpA-like domain-containing protein</fullName>
    </recommendedName>
</protein>
<dbReference type="Proteomes" id="UP000094741">
    <property type="component" value="Unassembled WGS sequence"/>
</dbReference>
<reference evidence="6 7" key="1">
    <citation type="journal article" date="2012" name="Science">
        <title>Ecological populations of bacteria act as socially cohesive units of antibiotic production and resistance.</title>
        <authorList>
            <person name="Cordero O.X."/>
            <person name="Wildschutte H."/>
            <person name="Kirkup B."/>
            <person name="Proehl S."/>
            <person name="Ngo L."/>
            <person name="Hussain F."/>
            <person name="Le Roux F."/>
            <person name="Mincer T."/>
            <person name="Polz M.F."/>
        </authorList>
    </citation>
    <scope>NUCLEOTIDE SEQUENCE [LARGE SCALE GENOMIC DNA]</scope>
    <source>
        <strain evidence="6 7">ZF-129</strain>
    </source>
</reference>
<evidence type="ECO:0000313" key="6">
    <source>
        <dbReference type="EMBL" id="OEE32330.1"/>
    </source>
</evidence>
<keyword evidence="2" id="KW-0175">Coiled coil</keyword>
<dbReference type="RefSeq" id="WP_017039953.1">
    <property type="nucleotide sequence ID" value="NZ_AJYQ02000114.1"/>
</dbReference>
<dbReference type="PROSITE" id="PS51123">
    <property type="entry name" value="OMPA_2"/>
    <property type="match status" value="1"/>
</dbReference>
<accession>A0A1E5BCI8</accession>
<dbReference type="SUPFAM" id="SSF103088">
    <property type="entry name" value="OmpA-like"/>
    <property type="match status" value="1"/>
</dbReference>
<comment type="caution">
    <text evidence="6">The sequence shown here is derived from an EMBL/GenBank/DDBJ whole genome shotgun (WGS) entry which is preliminary data.</text>
</comment>
<dbReference type="GO" id="GO:0016020">
    <property type="term" value="C:membrane"/>
    <property type="evidence" value="ECO:0007669"/>
    <property type="project" value="UniProtKB-UniRule"/>
</dbReference>
<feature type="transmembrane region" description="Helical" evidence="4">
    <location>
        <begin position="18"/>
        <end position="38"/>
    </location>
</feature>
<dbReference type="EMBL" id="AJYQ02000114">
    <property type="protein sequence ID" value="OEE32330.1"/>
    <property type="molecule type" value="Genomic_DNA"/>
</dbReference>
<evidence type="ECO:0000256" key="4">
    <source>
        <dbReference type="SAM" id="Phobius"/>
    </source>
</evidence>
<dbReference type="PANTHER" id="PTHR30329:SF20">
    <property type="entry name" value="EXPORTED PROTEIN"/>
    <property type="match status" value="1"/>
</dbReference>
<dbReference type="CDD" id="cd07185">
    <property type="entry name" value="OmpA_C-like"/>
    <property type="match status" value="1"/>
</dbReference>
<dbReference type="PANTHER" id="PTHR30329">
    <property type="entry name" value="STATOR ELEMENT OF FLAGELLAR MOTOR COMPLEX"/>
    <property type="match status" value="1"/>
</dbReference>
<dbReference type="AlphaFoldDB" id="A0A1E5BCI8"/>
<evidence type="ECO:0000259" key="5">
    <source>
        <dbReference type="PROSITE" id="PS51123"/>
    </source>
</evidence>
<dbReference type="Gene3D" id="3.30.1330.60">
    <property type="entry name" value="OmpA-like domain"/>
    <property type="match status" value="1"/>
</dbReference>